<name>A1ZTF1_MICM2</name>
<comment type="caution">
    <text evidence="1">The sequence shown here is derived from an EMBL/GenBank/DDBJ whole genome shotgun (WGS) entry which is preliminary data.</text>
</comment>
<evidence type="ECO:0000313" key="1">
    <source>
        <dbReference type="EMBL" id="EAY26373.1"/>
    </source>
</evidence>
<dbReference type="Proteomes" id="UP000004095">
    <property type="component" value="Unassembled WGS sequence"/>
</dbReference>
<organism evidence="1 2">
    <name type="scientific">Microscilla marina ATCC 23134</name>
    <dbReference type="NCBI Taxonomy" id="313606"/>
    <lineage>
        <taxon>Bacteria</taxon>
        <taxon>Pseudomonadati</taxon>
        <taxon>Bacteroidota</taxon>
        <taxon>Cytophagia</taxon>
        <taxon>Cytophagales</taxon>
        <taxon>Microscillaceae</taxon>
        <taxon>Microscilla</taxon>
    </lineage>
</organism>
<reference evidence="1 2" key="1">
    <citation type="submission" date="2007-01" db="EMBL/GenBank/DDBJ databases">
        <authorList>
            <person name="Haygood M."/>
            <person name="Podell S."/>
            <person name="Anderson C."/>
            <person name="Hopkinson B."/>
            <person name="Roe K."/>
            <person name="Barbeau K."/>
            <person name="Gaasterland T."/>
            <person name="Ferriera S."/>
            <person name="Johnson J."/>
            <person name="Kravitz S."/>
            <person name="Beeson K."/>
            <person name="Sutton G."/>
            <person name="Rogers Y.-H."/>
            <person name="Friedman R."/>
            <person name="Frazier M."/>
            <person name="Venter J.C."/>
        </authorList>
    </citation>
    <scope>NUCLEOTIDE SEQUENCE [LARGE SCALE GENOMIC DNA]</scope>
    <source>
        <strain evidence="1 2">ATCC 23134</strain>
    </source>
</reference>
<proteinExistence type="predicted"/>
<accession>A1ZTF1</accession>
<keyword evidence="2" id="KW-1185">Reference proteome</keyword>
<evidence type="ECO:0000313" key="2">
    <source>
        <dbReference type="Proteomes" id="UP000004095"/>
    </source>
</evidence>
<dbReference type="EMBL" id="AAWS01000035">
    <property type="protein sequence ID" value="EAY26373.1"/>
    <property type="molecule type" value="Genomic_DNA"/>
</dbReference>
<gene>
    <name evidence="1" type="ORF">M23134_04651</name>
</gene>
<sequence length="46" mass="5144">MRQVFTLGELSKAKQCARNKGATIKIGILYRSSVTSRSCSYSFKNN</sequence>
<dbReference type="AlphaFoldDB" id="A1ZTF1"/>
<protein>
    <submittedName>
        <fullName evidence="1">Uncharacterized protein</fullName>
    </submittedName>
</protein>